<dbReference type="InterPro" id="IPR039887">
    <property type="entry name" value="IQCF"/>
</dbReference>
<dbReference type="OrthoDB" id="9746474at2759"/>
<dbReference type="InterPro" id="IPR016024">
    <property type="entry name" value="ARM-type_fold"/>
</dbReference>
<dbReference type="PROSITE" id="PS50096">
    <property type="entry name" value="IQ"/>
    <property type="match status" value="2"/>
</dbReference>
<evidence type="ECO:0000256" key="1">
    <source>
        <dbReference type="ARBA" id="ARBA00022737"/>
    </source>
</evidence>
<dbReference type="PANTHER" id="PTHR21633:SF10">
    <property type="entry name" value="IQ MOTIF CONTAINING F4"/>
    <property type="match status" value="1"/>
</dbReference>
<dbReference type="RefSeq" id="XP_008702327.2">
    <property type="nucleotide sequence ID" value="XM_008704105.2"/>
</dbReference>
<dbReference type="PANTHER" id="PTHR21633">
    <property type="entry name" value="IQ MOTIF CONTAINING F"/>
    <property type="match status" value="1"/>
</dbReference>
<dbReference type="FunFam" id="1.20.5.190:FF:000015">
    <property type="entry name" value="IQ motif containing F5"/>
    <property type="match status" value="1"/>
</dbReference>
<protein>
    <submittedName>
        <fullName evidence="3">IQ domain-containing protein F5-like</fullName>
    </submittedName>
</protein>
<sequence length="279" mass="32289">MIIAPVVAWLLLKQKTLSPPALQSLETAYHLPQQDTAVRHRGCELTVKYKHTKASKDVESFLQEDQAAGVYLSGELMVSEGARQRQVARGRFELTEELSAPELLRKPLLACLGAEVGGECSLRIPSLSWQPLPPKKKKRPDQEQKAIQIQAWWRGTLVRRTLLHAALRACVIQHWWKVTMTKLLEKRKRVALESFSQQERAAVKLQSLVRMWRIRQRYCRLLHAVRIIQVYWRWHNCHTRGFFRGNYDLTATHLGLELEIFLGSQICRITDSIPFPIKN</sequence>
<reference evidence="3" key="1">
    <citation type="submission" date="2025-08" db="UniProtKB">
        <authorList>
            <consortium name="RefSeq"/>
        </authorList>
    </citation>
    <scope>IDENTIFICATION</scope>
    <source>
        <tissue evidence="3">Whole blood</tissue>
    </source>
</reference>
<name>A0A384D5H0_URSMA</name>
<accession>A0A384D5H0</accession>
<dbReference type="InterPro" id="IPR000048">
    <property type="entry name" value="IQ_motif_EF-hand-BS"/>
</dbReference>
<dbReference type="Pfam" id="PF00612">
    <property type="entry name" value="IQ"/>
    <property type="match status" value="2"/>
</dbReference>
<keyword evidence="2" id="KW-1185">Reference proteome</keyword>
<dbReference type="SUPFAM" id="SSF48371">
    <property type="entry name" value="ARM repeat"/>
    <property type="match status" value="1"/>
</dbReference>
<evidence type="ECO:0000313" key="2">
    <source>
        <dbReference type="Proteomes" id="UP000261680"/>
    </source>
</evidence>
<dbReference type="GeneID" id="103675077"/>
<dbReference type="GO" id="GO:0005516">
    <property type="term" value="F:calmodulin binding"/>
    <property type="evidence" value="ECO:0007669"/>
    <property type="project" value="TreeGrafter"/>
</dbReference>
<dbReference type="AlphaFoldDB" id="A0A384D5H0"/>
<keyword evidence="1" id="KW-0677">Repeat</keyword>
<dbReference type="SMART" id="SM00015">
    <property type="entry name" value="IQ"/>
    <property type="match status" value="2"/>
</dbReference>
<dbReference type="Gene3D" id="1.25.40.320">
    <property type="entry name" value="Peptidase M1, leukotriene A4 hydrolase/aminopeptidase C-terminal domain"/>
    <property type="match status" value="1"/>
</dbReference>
<dbReference type="FunFam" id="1.20.5.190:FF:000014">
    <property type="entry name" value="IQ motif containing F5"/>
    <property type="match status" value="1"/>
</dbReference>
<evidence type="ECO:0000313" key="3">
    <source>
        <dbReference type="RefSeq" id="XP_008702327.2"/>
    </source>
</evidence>
<dbReference type="KEGG" id="umr:103675077"/>
<dbReference type="InterPro" id="IPR038502">
    <property type="entry name" value="M1_LTA-4_hydro/amino_C_sf"/>
</dbReference>
<dbReference type="Gene3D" id="1.20.5.190">
    <property type="match status" value="2"/>
</dbReference>
<dbReference type="Proteomes" id="UP000261680">
    <property type="component" value="Unplaced"/>
</dbReference>
<organism evidence="2 3">
    <name type="scientific">Ursus maritimus</name>
    <name type="common">Polar bear</name>
    <name type="synonym">Thalarctos maritimus</name>
    <dbReference type="NCBI Taxonomy" id="29073"/>
    <lineage>
        <taxon>Eukaryota</taxon>
        <taxon>Metazoa</taxon>
        <taxon>Chordata</taxon>
        <taxon>Craniata</taxon>
        <taxon>Vertebrata</taxon>
        <taxon>Euteleostomi</taxon>
        <taxon>Mammalia</taxon>
        <taxon>Eutheria</taxon>
        <taxon>Laurasiatheria</taxon>
        <taxon>Carnivora</taxon>
        <taxon>Caniformia</taxon>
        <taxon>Ursidae</taxon>
        <taxon>Ursus</taxon>
    </lineage>
</organism>
<proteinExistence type="predicted"/>
<gene>
    <name evidence="3" type="primary">LOC103675077</name>
</gene>